<comment type="caution">
    <text evidence="4">The sequence shown here is derived from an EMBL/GenBank/DDBJ whole genome shotgun (WGS) entry which is preliminary data.</text>
</comment>
<dbReference type="InterPro" id="IPR040503">
    <property type="entry name" value="TRHO_N"/>
</dbReference>
<feature type="region of interest" description="Disordered" evidence="2">
    <location>
        <begin position="1"/>
        <end position="25"/>
    </location>
</feature>
<dbReference type="Pfam" id="PF00581">
    <property type="entry name" value="Rhodanese"/>
    <property type="match status" value="1"/>
</dbReference>
<evidence type="ECO:0000313" key="4">
    <source>
        <dbReference type="EMBL" id="PZQ61300.1"/>
    </source>
</evidence>
<protein>
    <recommendedName>
        <fullName evidence="1">tRNA uridine(34) hydroxylase</fullName>
        <ecNumber evidence="1">1.14.-.-</ecNumber>
    </recommendedName>
    <alternativeName>
        <fullName evidence="1">tRNA hydroxylation protein O</fullName>
    </alternativeName>
</protein>
<keyword evidence="1" id="KW-0560">Oxidoreductase</keyword>
<dbReference type="Gene3D" id="3.30.70.100">
    <property type="match status" value="1"/>
</dbReference>
<dbReference type="Pfam" id="PF17773">
    <property type="entry name" value="UPF0176_N"/>
    <property type="match status" value="1"/>
</dbReference>
<dbReference type="InterPro" id="IPR020936">
    <property type="entry name" value="TrhO"/>
</dbReference>
<dbReference type="CDD" id="cd01518">
    <property type="entry name" value="RHOD_YceA"/>
    <property type="match status" value="1"/>
</dbReference>
<keyword evidence="1" id="KW-0819">tRNA processing</keyword>
<comment type="catalytic activity">
    <reaction evidence="1">
        <text>uridine(34) in tRNA + AH2 + O2 = 5-hydroxyuridine(34) in tRNA + A + H2O</text>
        <dbReference type="Rhea" id="RHEA:64224"/>
        <dbReference type="Rhea" id="RHEA-COMP:11727"/>
        <dbReference type="Rhea" id="RHEA-COMP:13381"/>
        <dbReference type="ChEBI" id="CHEBI:13193"/>
        <dbReference type="ChEBI" id="CHEBI:15377"/>
        <dbReference type="ChEBI" id="CHEBI:15379"/>
        <dbReference type="ChEBI" id="CHEBI:17499"/>
        <dbReference type="ChEBI" id="CHEBI:65315"/>
        <dbReference type="ChEBI" id="CHEBI:136877"/>
    </reaction>
</comment>
<dbReference type="Gene3D" id="3.40.250.10">
    <property type="entry name" value="Rhodanese-like domain"/>
    <property type="match status" value="1"/>
</dbReference>
<sequence length="335" mass="36035">MLPGARFRRQREGEPQLPRRGGALRPLSAPGTIRVAALYRFARFDDPHALREPLLACARAAGVKGTLLLAGEGINGTIAGTPAALDAVLAHIRALPGCAAPSLKFADAGSMPFHRLKVKVKREIVTMGVTVDPLTDAGTYVAPAAWNALIADPETLVIDTRNAYEVAVGTFAGAVDPGTAGFADFPAWFRDHRERLMTGKRRVAMFCTGGIRCEKSTAFLKAEGVEQVHHLDGGILRYLEEVPEQDSAWRGECFVFDQRVAVGHGLTPGTHALCFACRMPVGPADRASPLYEEGVSCPACHGRRSDAERAGYAERHRQERLAAARGEAHVGRVLD</sequence>
<dbReference type="NCBIfam" id="NF001136">
    <property type="entry name" value="PRK00142.1-4"/>
    <property type="match status" value="1"/>
</dbReference>
<dbReference type="EMBL" id="QFQI01000003">
    <property type="protein sequence ID" value="PZQ61300.1"/>
    <property type="molecule type" value="Genomic_DNA"/>
</dbReference>
<dbReference type="EC" id="1.14.-.-" evidence="1"/>
<dbReference type="InterPro" id="IPR036873">
    <property type="entry name" value="Rhodanese-like_dom_sf"/>
</dbReference>
<organism evidence="4 5">
    <name type="scientific">Sphingomonas taxi</name>
    <dbReference type="NCBI Taxonomy" id="1549858"/>
    <lineage>
        <taxon>Bacteria</taxon>
        <taxon>Pseudomonadati</taxon>
        <taxon>Pseudomonadota</taxon>
        <taxon>Alphaproteobacteria</taxon>
        <taxon>Sphingomonadales</taxon>
        <taxon>Sphingomonadaceae</taxon>
        <taxon>Sphingomonas</taxon>
    </lineage>
</organism>
<dbReference type="SUPFAM" id="SSF52821">
    <property type="entry name" value="Rhodanese/Cell cycle control phosphatase"/>
    <property type="match status" value="1"/>
</dbReference>
<dbReference type="Proteomes" id="UP000249229">
    <property type="component" value="Unassembled WGS sequence"/>
</dbReference>
<dbReference type="GO" id="GO:0016705">
    <property type="term" value="F:oxidoreductase activity, acting on paired donors, with incorporation or reduction of molecular oxygen"/>
    <property type="evidence" value="ECO:0007669"/>
    <property type="project" value="UniProtKB-UniRule"/>
</dbReference>
<accession>A0A2W5RDC5</accession>
<dbReference type="InterPro" id="IPR001763">
    <property type="entry name" value="Rhodanese-like_dom"/>
</dbReference>
<dbReference type="GO" id="GO:0006400">
    <property type="term" value="P:tRNA modification"/>
    <property type="evidence" value="ECO:0007669"/>
    <property type="project" value="UniProtKB-UniRule"/>
</dbReference>
<dbReference type="HAMAP" id="MF_00469">
    <property type="entry name" value="TrhO"/>
    <property type="match status" value="1"/>
</dbReference>
<evidence type="ECO:0000256" key="2">
    <source>
        <dbReference type="SAM" id="MobiDB-lite"/>
    </source>
</evidence>
<dbReference type="PANTHER" id="PTHR43268:SF3">
    <property type="entry name" value="RHODANESE-LIKE DOMAIN-CONTAINING PROTEIN 7-RELATED"/>
    <property type="match status" value="1"/>
</dbReference>
<evidence type="ECO:0000256" key="1">
    <source>
        <dbReference type="HAMAP-Rule" id="MF_00469"/>
    </source>
</evidence>
<gene>
    <name evidence="1" type="primary">trhO</name>
    <name evidence="4" type="ORF">DI544_07005</name>
</gene>
<dbReference type="PROSITE" id="PS50206">
    <property type="entry name" value="RHODANESE_3"/>
    <property type="match status" value="1"/>
</dbReference>
<reference evidence="4 5" key="1">
    <citation type="submission" date="2017-08" db="EMBL/GenBank/DDBJ databases">
        <title>Infants hospitalized years apart are colonized by the same room-sourced microbial strains.</title>
        <authorList>
            <person name="Brooks B."/>
            <person name="Olm M.R."/>
            <person name="Firek B.A."/>
            <person name="Baker R."/>
            <person name="Thomas B.C."/>
            <person name="Morowitz M.J."/>
            <person name="Banfield J.F."/>
        </authorList>
    </citation>
    <scope>NUCLEOTIDE SEQUENCE [LARGE SCALE GENOMIC DNA]</scope>
    <source>
        <strain evidence="4">S2_005_001_R1_22</strain>
    </source>
</reference>
<dbReference type="SMART" id="SM00450">
    <property type="entry name" value="RHOD"/>
    <property type="match status" value="1"/>
</dbReference>
<feature type="domain" description="Rhodanese" evidence="3">
    <location>
        <begin position="151"/>
        <end position="247"/>
    </location>
</feature>
<evidence type="ECO:0000259" key="3">
    <source>
        <dbReference type="PROSITE" id="PS50206"/>
    </source>
</evidence>
<name>A0A2W5RDC5_9SPHN</name>
<comment type="function">
    <text evidence="1">Catalyzes oxygen-dependent 5-hydroxyuridine (ho5U) modification at position 34 in tRNAs.</text>
</comment>
<dbReference type="AlphaFoldDB" id="A0A2W5RDC5"/>
<dbReference type="PANTHER" id="PTHR43268">
    <property type="entry name" value="THIOSULFATE SULFURTRANSFERASE/RHODANESE-LIKE DOMAIN-CONTAINING PROTEIN 2"/>
    <property type="match status" value="1"/>
</dbReference>
<comment type="similarity">
    <text evidence="1">Belongs to the TrhO family.</text>
</comment>
<evidence type="ECO:0000313" key="5">
    <source>
        <dbReference type="Proteomes" id="UP000249229"/>
    </source>
</evidence>
<proteinExistence type="inferred from homology"/>